<dbReference type="SMART" id="SM00382">
    <property type="entry name" value="AAA"/>
    <property type="match status" value="1"/>
</dbReference>
<keyword evidence="4" id="KW-0547">Nucleotide-binding</keyword>
<comment type="similarity">
    <text evidence="2">Belongs to the ABC transporter superfamily. ABCB family. Multidrug resistance exporter (TC 3.A.1.201) subfamily.</text>
</comment>
<keyword evidence="5" id="KW-0067">ATP-binding</keyword>
<evidence type="ECO:0000256" key="3">
    <source>
        <dbReference type="ARBA" id="ARBA00022692"/>
    </source>
</evidence>
<dbReference type="PANTHER" id="PTHR43394">
    <property type="entry name" value="ATP-DEPENDENT PERMEASE MDL1, MITOCHONDRIAL"/>
    <property type="match status" value="1"/>
</dbReference>
<dbReference type="InterPro" id="IPR039421">
    <property type="entry name" value="Type_1_exporter"/>
</dbReference>
<keyword evidence="12" id="KW-1185">Reference proteome</keyword>
<feature type="transmembrane region" description="Helical" evidence="8">
    <location>
        <begin position="163"/>
        <end position="190"/>
    </location>
</feature>
<dbReference type="InterPro" id="IPR003593">
    <property type="entry name" value="AAA+_ATPase"/>
</dbReference>
<comment type="subcellular location">
    <subcellularLocation>
        <location evidence="1">Membrane</location>
        <topology evidence="1">Multi-pass membrane protein</topology>
    </subcellularLocation>
</comment>
<dbReference type="Pfam" id="PF00005">
    <property type="entry name" value="ABC_tran"/>
    <property type="match status" value="1"/>
</dbReference>
<protein>
    <recommendedName>
        <fullName evidence="13">ABC transporter family protein</fullName>
    </recommendedName>
</protein>
<gene>
    <name evidence="11" type="ORF">M9Y10_039890</name>
</gene>
<dbReference type="PROSITE" id="PS00211">
    <property type="entry name" value="ABC_TRANSPORTER_1"/>
    <property type="match status" value="1"/>
</dbReference>
<dbReference type="InterPro" id="IPR011527">
    <property type="entry name" value="ABC1_TM_dom"/>
</dbReference>
<dbReference type="InterPro" id="IPR036640">
    <property type="entry name" value="ABC1_TM_sf"/>
</dbReference>
<reference evidence="11 12" key="1">
    <citation type="submission" date="2024-04" db="EMBL/GenBank/DDBJ databases">
        <title>Tritrichomonas musculus Genome.</title>
        <authorList>
            <person name="Alves-Ferreira E."/>
            <person name="Grigg M."/>
            <person name="Lorenzi H."/>
            <person name="Galac M."/>
        </authorList>
    </citation>
    <scope>NUCLEOTIDE SEQUENCE [LARGE SCALE GENOMIC DNA]</scope>
    <source>
        <strain evidence="11 12">EAF2021</strain>
    </source>
</reference>
<dbReference type="PROSITE" id="PS50893">
    <property type="entry name" value="ABC_TRANSPORTER_2"/>
    <property type="match status" value="1"/>
</dbReference>
<evidence type="ECO:0000256" key="8">
    <source>
        <dbReference type="SAM" id="Phobius"/>
    </source>
</evidence>
<dbReference type="InterPro" id="IPR027417">
    <property type="entry name" value="P-loop_NTPase"/>
</dbReference>
<comment type="caution">
    <text evidence="11">The sequence shown here is derived from an EMBL/GenBank/DDBJ whole genome shotgun (WGS) entry which is preliminary data.</text>
</comment>
<evidence type="ECO:0008006" key="13">
    <source>
        <dbReference type="Google" id="ProtNLM"/>
    </source>
</evidence>
<name>A0ABR2GQP6_9EUKA</name>
<evidence type="ECO:0000313" key="12">
    <source>
        <dbReference type="Proteomes" id="UP001470230"/>
    </source>
</evidence>
<evidence type="ECO:0000256" key="2">
    <source>
        <dbReference type="ARBA" id="ARBA00007577"/>
    </source>
</evidence>
<evidence type="ECO:0000259" key="10">
    <source>
        <dbReference type="PROSITE" id="PS50929"/>
    </source>
</evidence>
<feature type="transmembrane region" description="Helical" evidence="8">
    <location>
        <begin position="30"/>
        <end position="53"/>
    </location>
</feature>
<feature type="transmembrane region" description="Helical" evidence="8">
    <location>
        <begin position="73"/>
        <end position="98"/>
    </location>
</feature>
<evidence type="ECO:0000313" key="11">
    <source>
        <dbReference type="EMBL" id="KAK8836258.1"/>
    </source>
</evidence>
<keyword evidence="6 8" id="KW-1133">Transmembrane helix</keyword>
<feature type="transmembrane region" description="Helical" evidence="8">
    <location>
        <begin position="260"/>
        <end position="280"/>
    </location>
</feature>
<evidence type="ECO:0000256" key="7">
    <source>
        <dbReference type="ARBA" id="ARBA00023136"/>
    </source>
</evidence>
<sequence>MSRDETPEEQEGHKKVNAFSGIMKYFSNKVLLAFAMIFAVFGGAMPLLMNIFMGNMVNVLTDGSNFLHNFLPIIYKLIGFNCAQVVCMAINMQLRFFANPLFMRDLRKNLYKSMLEKDIEFFDLVPTGVLVGRISEDVTLVHEIFVDKLCTVIQMLAQSLSGLILSFVVMWPAALIGVGAIGCAAIVYYIGEKIVAKIWIQYNESSSAASSKAEEILTSFRTIKSFDCELKEADLYKKTLDSVDAVFKKSSIAQGFKDGVIVLILDGLQAGVLYFAAWMVQKKPSYGYETGDLFIIVMSLSFATLGISSALTLSDDFKKTGVSATKILEIIESKPKVNRKEGGSLEEVKGKIEFRDVSFKYATADTYAVRHLSFTINPGETVAFVGESGCGKSTTLQLIQRFYEIESGTILLDDVDMKTLSPLFIRSQISIVPQSPVLFSMSILDNIRYANPKNTSDAEVAEAARIGNAHNFIMEMPENYKSIVEQSSLSGGQKQRICISRAIVAHAPILLLDEATAALDTESEKLVQQSLEQFRKGKTAIIVAHRLSTVMNADKIFVFSHGKVVETGNHKQLIELGGIYADLVKFQLQ</sequence>
<dbReference type="Pfam" id="PF00664">
    <property type="entry name" value="ABC_membrane"/>
    <property type="match status" value="1"/>
</dbReference>
<accession>A0ABR2GQP6</accession>
<dbReference type="SUPFAM" id="SSF90123">
    <property type="entry name" value="ABC transporter transmembrane region"/>
    <property type="match status" value="1"/>
</dbReference>
<keyword evidence="3 8" id="KW-0812">Transmembrane</keyword>
<evidence type="ECO:0000259" key="9">
    <source>
        <dbReference type="PROSITE" id="PS50893"/>
    </source>
</evidence>
<dbReference type="InterPro" id="IPR017871">
    <property type="entry name" value="ABC_transporter-like_CS"/>
</dbReference>
<proteinExistence type="inferred from homology"/>
<evidence type="ECO:0000256" key="4">
    <source>
        <dbReference type="ARBA" id="ARBA00022741"/>
    </source>
</evidence>
<evidence type="ECO:0000256" key="1">
    <source>
        <dbReference type="ARBA" id="ARBA00004141"/>
    </source>
</evidence>
<keyword evidence="7 8" id="KW-0472">Membrane</keyword>
<organism evidence="11 12">
    <name type="scientific">Tritrichomonas musculus</name>
    <dbReference type="NCBI Taxonomy" id="1915356"/>
    <lineage>
        <taxon>Eukaryota</taxon>
        <taxon>Metamonada</taxon>
        <taxon>Parabasalia</taxon>
        <taxon>Tritrichomonadida</taxon>
        <taxon>Tritrichomonadidae</taxon>
        <taxon>Tritrichomonas</taxon>
    </lineage>
</organism>
<dbReference type="SUPFAM" id="SSF52540">
    <property type="entry name" value="P-loop containing nucleoside triphosphate hydrolases"/>
    <property type="match status" value="1"/>
</dbReference>
<dbReference type="EMBL" id="JAPFFF010000067">
    <property type="protein sequence ID" value="KAK8836258.1"/>
    <property type="molecule type" value="Genomic_DNA"/>
</dbReference>
<feature type="transmembrane region" description="Helical" evidence="8">
    <location>
        <begin position="292"/>
        <end position="313"/>
    </location>
</feature>
<dbReference type="InterPro" id="IPR003439">
    <property type="entry name" value="ABC_transporter-like_ATP-bd"/>
</dbReference>
<dbReference type="Proteomes" id="UP001470230">
    <property type="component" value="Unassembled WGS sequence"/>
</dbReference>
<dbReference type="Gene3D" id="3.40.50.300">
    <property type="entry name" value="P-loop containing nucleotide triphosphate hydrolases"/>
    <property type="match status" value="1"/>
</dbReference>
<feature type="domain" description="ABC transporter" evidence="9">
    <location>
        <begin position="352"/>
        <end position="586"/>
    </location>
</feature>
<feature type="domain" description="ABC transmembrane type-1" evidence="10">
    <location>
        <begin position="33"/>
        <end position="319"/>
    </location>
</feature>
<dbReference type="PROSITE" id="PS50929">
    <property type="entry name" value="ABC_TM1F"/>
    <property type="match status" value="1"/>
</dbReference>
<dbReference type="Gene3D" id="1.20.1560.10">
    <property type="entry name" value="ABC transporter type 1, transmembrane domain"/>
    <property type="match status" value="1"/>
</dbReference>
<evidence type="ECO:0000256" key="5">
    <source>
        <dbReference type="ARBA" id="ARBA00022840"/>
    </source>
</evidence>
<dbReference type="PANTHER" id="PTHR43394:SF27">
    <property type="entry name" value="ATP-DEPENDENT TRANSLOCASE ABCB1-LIKE"/>
    <property type="match status" value="1"/>
</dbReference>
<evidence type="ECO:0000256" key="6">
    <source>
        <dbReference type="ARBA" id="ARBA00022989"/>
    </source>
</evidence>